<sequence length="587" mass="65523">MTDPDGEGSITMDITEAGRLFPTAEIAPDGESGNGQAFDAWLGEGADVAFYRALDGRLLARQARRAHPPSTKLFSDRYDSAQLIGVFLNPNPLPEAEEPEDPSEDPDDLVDDDEPELGDDDEDADQDNMGDLVDAFAVRWSAEECPWPAVQTLNARRARQFLLAAIKSSGSERGGSGFYNALLMRDHRLAFYARTVYRPRASLGFYPGPEMPQREVMCRHYGGPTPRLLPAVPPEILEDLCDEPWQLVATYQDREYVHSTMFGWNWKEQVSTLPLESLLTVHVSGNGEYGMHIENEILKLVRVGEDGTESVTDLGRLGSGDDPLALALRAVPDLLTFDPHTAIDITTDTPYKLADAIRLSTDPDRDEMIDFMNRDGSDFLEGYEEGIVSYFDNLVPLRLRINGLIHFAARLDDGWALIPVHHPYSLPAPVLNRTFLSIEYHFDAGGYSSGGGLETIGEIRPGLNVRWEDFQDEMWNRSLTLSRGDLATFAAEQLGEIRFGHHILDSLLGTEDDLSETELTEGDGEDDTYEEEIVVAACYDERYYDFHAPEIGFEPRNEEGLRFLNALLRQYSEGSDTAARIRAVLGY</sequence>
<feature type="region of interest" description="Disordered" evidence="1">
    <location>
        <begin position="89"/>
        <end position="128"/>
    </location>
</feature>
<dbReference type="AlphaFoldDB" id="A0A8J3RCX2"/>
<accession>A0A8J3RCX2</accession>
<gene>
    <name evidence="2" type="ORF">Mth01_42590</name>
</gene>
<proteinExistence type="predicted"/>
<feature type="compositionally biased region" description="Acidic residues" evidence="1">
    <location>
        <begin position="95"/>
        <end position="128"/>
    </location>
</feature>
<protein>
    <submittedName>
        <fullName evidence="2">Uncharacterized protein</fullName>
    </submittedName>
</protein>
<dbReference type="EMBL" id="BOOG01000043">
    <property type="protein sequence ID" value="GIH72006.1"/>
    <property type="molecule type" value="Genomic_DNA"/>
</dbReference>
<keyword evidence="3" id="KW-1185">Reference proteome</keyword>
<organism evidence="2 3">
    <name type="scientific">Sphaerimonospora thailandensis</name>
    <dbReference type="NCBI Taxonomy" id="795644"/>
    <lineage>
        <taxon>Bacteria</taxon>
        <taxon>Bacillati</taxon>
        <taxon>Actinomycetota</taxon>
        <taxon>Actinomycetes</taxon>
        <taxon>Streptosporangiales</taxon>
        <taxon>Streptosporangiaceae</taxon>
        <taxon>Sphaerimonospora</taxon>
    </lineage>
</organism>
<evidence type="ECO:0000313" key="3">
    <source>
        <dbReference type="Proteomes" id="UP000610966"/>
    </source>
</evidence>
<name>A0A8J3RCX2_9ACTN</name>
<evidence type="ECO:0000313" key="2">
    <source>
        <dbReference type="EMBL" id="GIH72006.1"/>
    </source>
</evidence>
<dbReference type="Proteomes" id="UP000610966">
    <property type="component" value="Unassembled WGS sequence"/>
</dbReference>
<evidence type="ECO:0000256" key="1">
    <source>
        <dbReference type="SAM" id="MobiDB-lite"/>
    </source>
</evidence>
<reference evidence="2" key="1">
    <citation type="submission" date="2021-01" db="EMBL/GenBank/DDBJ databases">
        <title>Whole genome shotgun sequence of Sphaerimonospora thailandensis NBRC 107569.</title>
        <authorList>
            <person name="Komaki H."/>
            <person name="Tamura T."/>
        </authorList>
    </citation>
    <scope>NUCLEOTIDE SEQUENCE</scope>
    <source>
        <strain evidence="2">NBRC 107569</strain>
    </source>
</reference>
<dbReference type="RefSeq" id="WP_204017681.1">
    <property type="nucleotide sequence ID" value="NZ_BOOG01000043.1"/>
</dbReference>
<comment type="caution">
    <text evidence="2">The sequence shown here is derived from an EMBL/GenBank/DDBJ whole genome shotgun (WGS) entry which is preliminary data.</text>
</comment>